<feature type="domain" description="EamA" evidence="2">
    <location>
        <begin position="17"/>
        <end position="149"/>
    </location>
</feature>
<feature type="transmembrane region" description="Helical" evidence="1">
    <location>
        <begin position="108"/>
        <end position="127"/>
    </location>
</feature>
<dbReference type="Pfam" id="PF00892">
    <property type="entry name" value="EamA"/>
    <property type="match status" value="2"/>
</dbReference>
<feature type="transmembrane region" description="Helical" evidence="1">
    <location>
        <begin position="224"/>
        <end position="249"/>
    </location>
</feature>
<dbReference type="Proteomes" id="UP000241247">
    <property type="component" value="Unassembled WGS sequence"/>
</dbReference>
<dbReference type="PANTHER" id="PTHR22911">
    <property type="entry name" value="ACYL-MALONYL CONDENSING ENZYME-RELATED"/>
    <property type="match status" value="1"/>
</dbReference>
<evidence type="ECO:0000313" key="3">
    <source>
        <dbReference type="EMBL" id="PTM93373.1"/>
    </source>
</evidence>
<evidence type="ECO:0000313" key="4">
    <source>
        <dbReference type="Proteomes" id="UP000241247"/>
    </source>
</evidence>
<keyword evidence="1" id="KW-0812">Transmembrane</keyword>
<feature type="transmembrane region" description="Helical" evidence="1">
    <location>
        <begin position="134"/>
        <end position="155"/>
    </location>
</feature>
<feature type="transmembrane region" description="Helical" evidence="1">
    <location>
        <begin position="256"/>
        <end position="273"/>
    </location>
</feature>
<feature type="transmembrane region" description="Helical" evidence="1">
    <location>
        <begin position="161"/>
        <end position="181"/>
    </location>
</feature>
<dbReference type="GO" id="GO:0016020">
    <property type="term" value="C:membrane"/>
    <property type="evidence" value="ECO:0007669"/>
    <property type="project" value="InterPro"/>
</dbReference>
<evidence type="ECO:0000256" key="1">
    <source>
        <dbReference type="SAM" id="Phobius"/>
    </source>
</evidence>
<feature type="transmembrane region" description="Helical" evidence="1">
    <location>
        <begin position="46"/>
        <end position="64"/>
    </location>
</feature>
<organism evidence="3 4">
    <name type="scientific">Mycoplana dimorpha</name>
    <dbReference type="NCBI Taxonomy" id="28320"/>
    <lineage>
        <taxon>Bacteria</taxon>
        <taxon>Pseudomonadati</taxon>
        <taxon>Pseudomonadota</taxon>
        <taxon>Alphaproteobacteria</taxon>
        <taxon>Hyphomicrobiales</taxon>
        <taxon>Rhizobiaceae</taxon>
        <taxon>Mycoplana</taxon>
    </lineage>
</organism>
<evidence type="ECO:0000259" key="2">
    <source>
        <dbReference type="Pfam" id="PF00892"/>
    </source>
</evidence>
<name>A0A2T5B321_MYCDI</name>
<feature type="transmembrane region" description="Helical" evidence="1">
    <location>
        <begin position="16"/>
        <end position="34"/>
    </location>
</feature>
<keyword evidence="1" id="KW-1133">Transmembrane helix</keyword>
<feature type="transmembrane region" description="Helical" evidence="1">
    <location>
        <begin position="76"/>
        <end position="96"/>
    </location>
</feature>
<dbReference type="EMBL" id="PZZZ01000006">
    <property type="protein sequence ID" value="PTM93373.1"/>
    <property type="molecule type" value="Genomic_DNA"/>
</dbReference>
<accession>A0A2T5B321</accession>
<keyword evidence="4" id="KW-1185">Reference proteome</keyword>
<protein>
    <submittedName>
        <fullName evidence="3">Threonine/homoserine efflux transporter RhtA</fullName>
    </submittedName>
</protein>
<keyword evidence="1" id="KW-0472">Membrane</keyword>
<dbReference type="InterPro" id="IPR037185">
    <property type="entry name" value="EmrE-like"/>
</dbReference>
<feature type="transmembrane region" description="Helical" evidence="1">
    <location>
        <begin position="279"/>
        <end position="295"/>
    </location>
</feature>
<dbReference type="InterPro" id="IPR000620">
    <property type="entry name" value="EamA_dom"/>
</dbReference>
<dbReference type="AlphaFoldDB" id="A0A2T5B321"/>
<feature type="domain" description="EamA" evidence="2">
    <location>
        <begin position="163"/>
        <end position="293"/>
    </location>
</feature>
<gene>
    <name evidence="3" type="ORF">C7449_10658</name>
</gene>
<reference evidence="3 4" key="1">
    <citation type="submission" date="2018-04" db="EMBL/GenBank/DDBJ databases">
        <title>Genomic Encyclopedia of Type Strains, Phase IV (KMG-IV): sequencing the most valuable type-strain genomes for metagenomic binning, comparative biology and taxonomic classification.</title>
        <authorList>
            <person name="Goeker M."/>
        </authorList>
    </citation>
    <scope>NUCLEOTIDE SEQUENCE [LARGE SCALE GENOMIC DNA]</scope>
    <source>
        <strain evidence="3 4">DSM 7138</strain>
    </source>
</reference>
<feature type="transmembrane region" description="Helical" evidence="1">
    <location>
        <begin position="193"/>
        <end position="212"/>
    </location>
</feature>
<sequence>MAQTQSLSTPAPAHRLALLAIVAGGIAIGGSPIFVRLSEVGPLATAFWRVALALLPLSLFSLLARGKAGDTGPKTLADCALLALPGAILAVNLAAWHLSIHVTSVANATLLANLAPVFVTIFGRLLFGFAITRTFLAGLAIAAVGIVVLKGGPAALGGGNLAGDAIATIAAMFYAGYILAVGQLRNRYDTLRIMRWGSASAACCMLPIALWFEPTLLPSTAAGWSTVFGLAFVSHAGGQVLITFALAYLPAAFSSLTLLLQPVVAALLAWGLLAEPLGAMQAIGGLIVLAGILTARRG</sequence>
<dbReference type="RefSeq" id="WP_374828230.1">
    <property type="nucleotide sequence ID" value="NZ_JBHEEX010000005.1"/>
</dbReference>
<dbReference type="SUPFAM" id="SSF103481">
    <property type="entry name" value="Multidrug resistance efflux transporter EmrE"/>
    <property type="match status" value="2"/>
</dbReference>
<proteinExistence type="predicted"/>
<comment type="caution">
    <text evidence="3">The sequence shown here is derived from an EMBL/GenBank/DDBJ whole genome shotgun (WGS) entry which is preliminary data.</text>
</comment>
<dbReference type="PANTHER" id="PTHR22911:SF76">
    <property type="entry name" value="EAMA DOMAIN-CONTAINING PROTEIN"/>
    <property type="match status" value="1"/>
</dbReference>